<proteinExistence type="predicted"/>
<dbReference type="Proteomes" id="UP000298579">
    <property type="component" value="Chromosome linear"/>
</dbReference>
<reference evidence="1 2" key="1">
    <citation type="submission" date="2019-04" db="EMBL/GenBank/DDBJ databases">
        <title>Complete genome sequence of Agrobacterium tumefaciens CFBP5877.</title>
        <authorList>
            <person name="Huang Y.-Y."/>
            <person name="Chiang H.-Y."/>
            <person name="Chou L."/>
            <person name="Lai E.-M."/>
            <person name="Kuo C.-H."/>
        </authorList>
    </citation>
    <scope>NUCLEOTIDE SEQUENCE [LARGE SCALE GENOMIC DNA]</scope>
    <source>
        <strain evidence="1 2">CFBP5877</strain>
    </source>
</reference>
<gene>
    <name evidence="1" type="ORF">CFBP5877_14600</name>
</gene>
<evidence type="ECO:0000313" key="2">
    <source>
        <dbReference type="Proteomes" id="UP000298579"/>
    </source>
</evidence>
<dbReference type="AlphaFoldDB" id="A0AAE6BFC0"/>
<sequence>MAFLDGTLSTLNAADGAVVTTGQVTIEGLPTVIYCMDAADDSLAVGTFDGRIAVIPFNQLRNRGNTGRIELA</sequence>
<dbReference type="RefSeq" id="WP_137066337.1">
    <property type="nucleotide sequence ID" value="NZ_CP039898.1"/>
</dbReference>
<accession>A0AAE6BFC0</accession>
<evidence type="ECO:0000313" key="1">
    <source>
        <dbReference type="EMBL" id="QCL80412.1"/>
    </source>
</evidence>
<dbReference type="EMBL" id="CP039898">
    <property type="protein sequence ID" value="QCL80412.1"/>
    <property type="molecule type" value="Genomic_DNA"/>
</dbReference>
<name>A0AAE6BFC0_AGRTU</name>
<organism evidence="1 2">
    <name type="scientific">Agrobacterium tumefaciens</name>
    <dbReference type="NCBI Taxonomy" id="358"/>
    <lineage>
        <taxon>Bacteria</taxon>
        <taxon>Pseudomonadati</taxon>
        <taxon>Pseudomonadota</taxon>
        <taxon>Alphaproteobacteria</taxon>
        <taxon>Hyphomicrobiales</taxon>
        <taxon>Rhizobiaceae</taxon>
        <taxon>Rhizobium/Agrobacterium group</taxon>
        <taxon>Agrobacterium</taxon>
        <taxon>Agrobacterium tumefaciens complex</taxon>
    </lineage>
</organism>
<protein>
    <submittedName>
        <fullName evidence="1">Uncharacterized protein</fullName>
    </submittedName>
</protein>